<protein>
    <submittedName>
        <fullName evidence="3">Uncharacterized protein</fullName>
    </submittedName>
</protein>
<organism evidence="3 4">
    <name type="scientific">Brachionus calyciflorus</name>
    <dbReference type="NCBI Taxonomy" id="104777"/>
    <lineage>
        <taxon>Eukaryota</taxon>
        <taxon>Metazoa</taxon>
        <taxon>Spiralia</taxon>
        <taxon>Gnathifera</taxon>
        <taxon>Rotifera</taxon>
        <taxon>Eurotatoria</taxon>
        <taxon>Monogononta</taxon>
        <taxon>Pseudotrocha</taxon>
        <taxon>Ploima</taxon>
        <taxon>Brachionidae</taxon>
        <taxon>Brachionus</taxon>
    </lineage>
</organism>
<keyword evidence="4" id="KW-1185">Reference proteome</keyword>
<evidence type="ECO:0000256" key="1">
    <source>
        <dbReference type="SAM" id="MobiDB-lite"/>
    </source>
</evidence>
<keyword evidence="2" id="KW-0812">Transmembrane</keyword>
<keyword evidence="2" id="KW-1133">Transmembrane helix</keyword>
<feature type="transmembrane region" description="Helical" evidence="2">
    <location>
        <begin position="6"/>
        <end position="29"/>
    </location>
</feature>
<comment type="caution">
    <text evidence="3">The sequence shown here is derived from an EMBL/GenBank/DDBJ whole genome shotgun (WGS) entry which is preliminary data.</text>
</comment>
<evidence type="ECO:0000313" key="3">
    <source>
        <dbReference type="EMBL" id="CAF1029767.1"/>
    </source>
</evidence>
<reference evidence="3" key="1">
    <citation type="submission" date="2021-02" db="EMBL/GenBank/DDBJ databases">
        <authorList>
            <person name="Nowell W R."/>
        </authorList>
    </citation>
    <scope>NUCLEOTIDE SEQUENCE</scope>
    <source>
        <strain evidence="3">Ploen Becks lab</strain>
    </source>
</reference>
<keyword evidence="2" id="KW-0472">Membrane</keyword>
<feature type="region of interest" description="Disordered" evidence="1">
    <location>
        <begin position="244"/>
        <end position="263"/>
    </location>
</feature>
<gene>
    <name evidence="3" type="ORF">OXX778_LOCUS17806</name>
</gene>
<accession>A0A814IW34</accession>
<feature type="compositionally biased region" description="Basic and acidic residues" evidence="1">
    <location>
        <begin position="252"/>
        <end position="263"/>
    </location>
</feature>
<evidence type="ECO:0000256" key="2">
    <source>
        <dbReference type="SAM" id="Phobius"/>
    </source>
</evidence>
<dbReference type="AlphaFoldDB" id="A0A814IW34"/>
<proteinExistence type="predicted"/>
<dbReference type="Proteomes" id="UP000663879">
    <property type="component" value="Unassembled WGS sequence"/>
</dbReference>
<dbReference type="EMBL" id="CAJNOC010004670">
    <property type="protein sequence ID" value="CAF1029767.1"/>
    <property type="molecule type" value="Genomic_DNA"/>
</dbReference>
<sequence length="263" mass="30139">MFEWTIYLNISYAIISILVTVNLILIIVIKKGRHPKKTVNSVFSSNSSSNTTNVNLVNTVHCDKRPQSNQNNNGYGYKNIIEIKIPLLTENSNLQNWLALLEFNLKNVEKQEWIAIAIAFIDEKIISKLTDLNSLLNGEDGFELLKIELNKLLSKQDVKISKTENSNDFKSFFARNQLANESLENFALNIKSLITKIFQKSGRLNQELSFDQIVNYAIDKLNGFDTNLETESDGYNKTVRFKQTMPPIVKNSEQDRHSNNYIN</sequence>
<name>A0A814IW34_9BILA</name>
<evidence type="ECO:0000313" key="4">
    <source>
        <dbReference type="Proteomes" id="UP000663879"/>
    </source>
</evidence>